<evidence type="ECO:0000256" key="1">
    <source>
        <dbReference type="ARBA" id="ARBA00004606"/>
    </source>
</evidence>
<reference evidence="6 7" key="1">
    <citation type="submission" date="2020-08" db="EMBL/GenBank/DDBJ databases">
        <title>Plant Genome Project.</title>
        <authorList>
            <person name="Zhang R.-G."/>
        </authorList>
    </citation>
    <scope>NUCLEOTIDE SEQUENCE [LARGE SCALE GENOMIC DNA]</scope>
    <source>
        <tissue evidence="6">Rhizome</tissue>
    </source>
</reference>
<dbReference type="GO" id="GO:0016020">
    <property type="term" value="C:membrane"/>
    <property type="evidence" value="ECO:0007669"/>
    <property type="project" value="UniProtKB-SubCell"/>
</dbReference>
<evidence type="ECO:0000256" key="3">
    <source>
        <dbReference type="ARBA" id="ARBA00022679"/>
    </source>
</evidence>
<dbReference type="GO" id="GO:0015020">
    <property type="term" value="F:glucuronosyltransferase activity"/>
    <property type="evidence" value="ECO:0007669"/>
    <property type="project" value="InterPro"/>
</dbReference>
<dbReference type="PANTHER" id="PTHR45719">
    <property type="entry name" value="GLYCOSYLTRANSFERASE"/>
    <property type="match status" value="1"/>
</dbReference>
<dbReference type="InterPro" id="IPR044610">
    <property type="entry name" value="GLCAT14A/B/C"/>
</dbReference>
<dbReference type="InterPro" id="IPR003406">
    <property type="entry name" value="Glyco_trans_14"/>
</dbReference>
<accession>A0A8J5LZM3</accession>
<dbReference type="AlphaFoldDB" id="A0A8J5LZM3"/>
<comment type="caution">
    <text evidence="6">The sequence shown here is derived from an EMBL/GenBank/DDBJ whole genome shotgun (WGS) entry which is preliminary data.</text>
</comment>
<keyword evidence="2" id="KW-0328">Glycosyltransferase</keyword>
<keyword evidence="5" id="KW-0325">Glycoprotein</keyword>
<evidence type="ECO:0000256" key="4">
    <source>
        <dbReference type="ARBA" id="ARBA00023136"/>
    </source>
</evidence>
<organism evidence="6 7">
    <name type="scientific">Zingiber officinale</name>
    <name type="common">Ginger</name>
    <name type="synonym">Amomum zingiber</name>
    <dbReference type="NCBI Taxonomy" id="94328"/>
    <lineage>
        <taxon>Eukaryota</taxon>
        <taxon>Viridiplantae</taxon>
        <taxon>Streptophyta</taxon>
        <taxon>Embryophyta</taxon>
        <taxon>Tracheophyta</taxon>
        <taxon>Spermatophyta</taxon>
        <taxon>Magnoliopsida</taxon>
        <taxon>Liliopsida</taxon>
        <taxon>Zingiberales</taxon>
        <taxon>Zingiberaceae</taxon>
        <taxon>Zingiber</taxon>
    </lineage>
</organism>
<comment type="subcellular location">
    <subcellularLocation>
        <location evidence="1">Membrane</location>
        <topology evidence="1">Single-pass type II membrane protein</topology>
    </subcellularLocation>
</comment>
<evidence type="ECO:0000256" key="5">
    <source>
        <dbReference type="ARBA" id="ARBA00023180"/>
    </source>
</evidence>
<name>A0A8J5LZM3_ZINOF</name>
<keyword evidence="7" id="KW-1185">Reference proteome</keyword>
<proteinExistence type="predicted"/>
<dbReference type="EMBL" id="JACMSC010000001">
    <property type="protein sequence ID" value="KAG6538111.1"/>
    <property type="molecule type" value="Genomic_DNA"/>
</dbReference>
<evidence type="ECO:0000256" key="2">
    <source>
        <dbReference type="ARBA" id="ARBA00022676"/>
    </source>
</evidence>
<gene>
    <name evidence="6" type="ORF">ZIOFF_003222</name>
</gene>
<sequence>MLDPGSSMWRFRLPRSIGIPVLVVAAITLVVLSHWFIGGGWAANQKLEVAVRPLLKGPSDPPVFAYWISGTGGDAQKILRLLKAVYHPRNHYLLHLDSGCDDLERKYVAHSIESERLFEAFRNVDIVGKSYPVDRTGPSAVAATLHGAAVLLRLDADWDWFITLSAVDYPLVTQDVSSYFVYDRQYMNAVSSLVLNGKHCDVLIYKYLKLTTSVLHDWFRNIVKCLFFFDARYERFDKIIVDPNLFMENNTQLLITSGDRKTPNSFKLFTGSPWVILSRPFVEHCVHGSDNLPRKLLMYFANVAYSTEAYFQTVICNSPEFRNTTVNNDLRYFVWDDPPGLEPLFLNKTHLKDMTRSRAAFARKFMEEDPVLKKVDKKMLRYKSRQRCFGKSGYRAVKNLEGDPCLSQVNVNIVRPSISAMRLRSLVTELISSDRLYSNQCKI</sequence>
<dbReference type="Pfam" id="PF02485">
    <property type="entry name" value="Branch"/>
    <property type="match status" value="1"/>
</dbReference>
<evidence type="ECO:0000313" key="7">
    <source>
        <dbReference type="Proteomes" id="UP000734854"/>
    </source>
</evidence>
<keyword evidence="3" id="KW-0808">Transferase</keyword>
<dbReference type="PANTHER" id="PTHR45719:SF39">
    <property type="entry name" value="OS04G0301700 PROTEIN"/>
    <property type="match status" value="1"/>
</dbReference>
<keyword evidence="4" id="KW-0472">Membrane</keyword>
<protein>
    <submittedName>
        <fullName evidence="6">Uncharacterized protein</fullName>
    </submittedName>
</protein>
<dbReference type="Proteomes" id="UP000734854">
    <property type="component" value="Unassembled WGS sequence"/>
</dbReference>
<evidence type="ECO:0000313" key="6">
    <source>
        <dbReference type="EMBL" id="KAG6538111.1"/>
    </source>
</evidence>